<dbReference type="RefSeq" id="WP_397540945.1">
    <property type="nucleotide sequence ID" value="NZ_QNRJ01000010.1"/>
</dbReference>
<reference evidence="1 2" key="1">
    <citation type="submission" date="2018-06" db="EMBL/GenBank/DDBJ databases">
        <title>Freshwater and sediment microbial communities from various areas in North America, analyzing microbe dynamics in response to fracking.</title>
        <authorList>
            <person name="Lamendella R."/>
        </authorList>
    </citation>
    <scope>NUCLEOTIDE SEQUENCE [LARGE SCALE GENOMIC DNA]</scope>
    <source>
        <strain evidence="1 2">97B</strain>
    </source>
</reference>
<accession>A0A366ELG7</accession>
<dbReference type="EMBL" id="QNRJ01000010">
    <property type="protein sequence ID" value="RBP03164.1"/>
    <property type="molecule type" value="Genomic_DNA"/>
</dbReference>
<evidence type="ECO:0000313" key="2">
    <source>
        <dbReference type="Proteomes" id="UP000252118"/>
    </source>
</evidence>
<proteinExistence type="predicted"/>
<gene>
    <name evidence="1" type="ORF">DET59_11046</name>
</gene>
<evidence type="ECO:0000313" key="1">
    <source>
        <dbReference type="EMBL" id="RBP03164.1"/>
    </source>
</evidence>
<dbReference type="SUPFAM" id="SSF53795">
    <property type="entry name" value="PEP carboxykinase-like"/>
    <property type="match status" value="1"/>
</dbReference>
<organism evidence="1 2">
    <name type="scientific">Rossellomorea aquimaris</name>
    <dbReference type="NCBI Taxonomy" id="189382"/>
    <lineage>
        <taxon>Bacteria</taxon>
        <taxon>Bacillati</taxon>
        <taxon>Bacillota</taxon>
        <taxon>Bacilli</taxon>
        <taxon>Bacillales</taxon>
        <taxon>Bacillaceae</taxon>
        <taxon>Rossellomorea</taxon>
    </lineage>
</organism>
<dbReference type="InterPro" id="IPR027417">
    <property type="entry name" value="P-loop_NTPase"/>
</dbReference>
<protein>
    <recommendedName>
        <fullName evidence="3">Aldolase</fullName>
    </recommendedName>
</protein>
<dbReference type="Proteomes" id="UP000252118">
    <property type="component" value="Unassembled WGS sequence"/>
</dbReference>
<dbReference type="Gene3D" id="3.40.50.300">
    <property type="entry name" value="P-loop containing nucleotide triphosphate hydrolases"/>
    <property type="match status" value="1"/>
</dbReference>
<comment type="caution">
    <text evidence="1">The sequence shown here is derived from an EMBL/GenBank/DDBJ whole genome shotgun (WGS) entry which is preliminary data.</text>
</comment>
<sequence length="307" mass="34634">MKQLKYNAFGLNVVSDIPFPELAKIKFSNQCDVLIQKSNITNIPTKLNSMQSNSIIEKNNISFNIPGVAEFCIQNGTRITYSPIKNVDENQLRLYILGTCMGALLIQRKTLPLHGSVIAMNGNAYAIIGDSGAGKSTLASSLINRGYQILTDDVIALSIDSNGAPYVYPAYPQQKLWDQSLKAFGVDFTNLLPLFEREAKFAVPVNSHFLNTPLPLAGVFELVKSDGEEVKIHSLENLERLQILYYHTYRNFIVKRLGLMEWHLNYTARFAKDIQMYRLIRPTSRFTANELATLIEETVLKEELVHD</sequence>
<dbReference type="AlphaFoldDB" id="A0A366ELG7"/>
<evidence type="ECO:0008006" key="3">
    <source>
        <dbReference type="Google" id="ProtNLM"/>
    </source>
</evidence>
<name>A0A366ELG7_9BACI</name>